<dbReference type="EMBL" id="CM000853">
    <property type="protein sequence ID" value="KRG90766.1"/>
    <property type="molecule type" value="Genomic_DNA"/>
</dbReference>
<dbReference type="InParanoid" id="A0A0R0EMB9"/>
<dbReference type="AlphaFoldDB" id="A0A0R0EMB9"/>
<evidence type="ECO:0000313" key="3">
    <source>
        <dbReference type="Proteomes" id="UP000008827"/>
    </source>
</evidence>
<reference evidence="2" key="2">
    <citation type="submission" date="2018-02" db="UniProtKB">
        <authorList>
            <consortium name="EnsemblPlants"/>
        </authorList>
    </citation>
    <scope>IDENTIFICATION</scope>
    <source>
        <strain evidence="2">Williams 82</strain>
    </source>
</reference>
<proteinExistence type="predicted"/>
<keyword evidence="3" id="KW-1185">Reference proteome</keyword>
<sequence>MEIKFYFFKFIYSLFRVKCLMGLRANYSCAHCLGIMGPRSYKRKAMDIVHIFLQTHTLKLKHSLLYFERNFCMYSLLHRSKL</sequence>
<accession>A0A0R0EMB9</accession>
<dbReference type="EnsemblPlants" id="KRG90766">
    <property type="protein sequence ID" value="KRG90766"/>
    <property type="gene ID" value="GLYMA_20G112500"/>
</dbReference>
<evidence type="ECO:0000313" key="2">
    <source>
        <dbReference type="EnsemblPlants" id="KRG90766"/>
    </source>
</evidence>
<name>A0A0R0EMB9_SOYBN</name>
<reference evidence="1" key="3">
    <citation type="submission" date="2018-07" db="EMBL/GenBank/DDBJ databases">
        <title>WGS assembly of Glycine max.</title>
        <authorList>
            <person name="Schmutz J."/>
            <person name="Cannon S."/>
            <person name="Schlueter J."/>
            <person name="Ma J."/>
            <person name="Mitros T."/>
            <person name="Nelson W."/>
            <person name="Hyten D."/>
            <person name="Song Q."/>
            <person name="Thelen J."/>
            <person name="Cheng J."/>
            <person name="Xu D."/>
            <person name="Hellsten U."/>
            <person name="May G."/>
            <person name="Yu Y."/>
            <person name="Sakurai T."/>
            <person name="Umezawa T."/>
            <person name="Bhattacharyya M."/>
            <person name="Sandhu D."/>
            <person name="Valliyodan B."/>
            <person name="Lindquist E."/>
            <person name="Peto M."/>
            <person name="Grant D."/>
            <person name="Shu S."/>
            <person name="Goodstein D."/>
            <person name="Barry K."/>
            <person name="Futrell-Griggs M."/>
            <person name="Abernathy B."/>
            <person name="Du J."/>
            <person name="Tian Z."/>
            <person name="Zhu L."/>
            <person name="Gill N."/>
            <person name="Joshi T."/>
            <person name="Libault M."/>
            <person name="Sethuraman A."/>
            <person name="Zhang X."/>
            <person name="Shinozaki K."/>
            <person name="Nguyen H."/>
            <person name="Wing R."/>
            <person name="Cregan P."/>
            <person name="Specht J."/>
            <person name="Grimwood J."/>
            <person name="Rokhsar D."/>
            <person name="Stacey G."/>
            <person name="Shoemaker R."/>
            <person name="Jackson S."/>
        </authorList>
    </citation>
    <scope>NUCLEOTIDE SEQUENCE</scope>
    <source>
        <tissue evidence="1">Callus</tissue>
    </source>
</reference>
<organism evidence="1">
    <name type="scientific">Glycine max</name>
    <name type="common">Soybean</name>
    <name type="synonym">Glycine hispida</name>
    <dbReference type="NCBI Taxonomy" id="3847"/>
    <lineage>
        <taxon>Eukaryota</taxon>
        <taxon>Viridiplantae</taxon>
        <taxon>Streptophyta</taxon>
        <taxon>Embryophyta</taxon>
        <taxon>Tracheophyta</taxon>
        <taxon>Spermatophyta</taxon>
        <taxon>Magnoliopsida</taxon>
        <taxon>eudicotyledons</taxon>
        <taxon>Gunneridae</taxon>
        <taxon>Pentapetalae</taxon>
        <taxon>rosids</taxon>
        <taxon>fabids</taxon>
        <taxon>Fabales</taxon>
        <taxon>Fabaceae</taxon>
        <taxon>Papilionoideae</taxon>
        <taxon>50 kb inversion clade</taxon>
        <taxon>NPAAA clade</taxon>
        <taxon>indigoferoid/millettioid clade</taxon>
        <taxon>Phaseoleae</taxon>
        <taxon>Glycine</taxon>
        <taxon>Glycine subgen. Soja</taxon>
    </lineage>
</organism>
<evidence type="ECO:0000313" key="1">
    <source>
        <dbReference type="EMBL" id="KRG90766.1"/>
    </source>
</evidence>
<reference evidence="1 2" key="1">
    <citation type="journal article" date="2010" name="Nature">
        <title>Genome sequence of the palaeopolyploid soybean.</title>
        <authorList>
            <person name="Schmutz J."/>
            <person name="Cannon S.B."/>
            <person name="Schlueter J."/>
            <person name="Ma J."/>
            <person name="Mitros T."/>
            <person name="Nelson W."/>
            <person name="Hyten D.L."/>
            <person name="Song Q."/>
            <person name="Thelen J.J."/>
            <person name="Cheng J."/>
            <person name="Xu D."/>
            <person name="Hellsten U."/>
            <person name="May G.D."/>
            <person name="Yu Y."/>
            <person name="Sakurai T."/>
            <person name="Umezawa T."/>
            <person name="Bhattacharyya M.K."/>
            <person name="Sandhu D."/>
            <person name="Valliyodan B."/>
            <person name="Lindquist E."/>
            <person name="Peto M."/>
            <person name="Grant D."/>
            <person name="Shu S."/>
            <person name="Goodstein D."/>
            <person name="Barry K."/>
            <person name="Futrell-Griggs M."/>
            <person name="Abernathy B."/>
            <person name="Du J."/>
            <person name="Tian Z."/>
            <person name="Zhu L."/>
            <person name="Gill N."/>
            <person name="Joshi T."/>
            <person name="Libault M."/>
            <person name="Sethuraman A."/>
            <person name="Zhang X.-C."/>
            <person name="Shinozaki K."/>
            <person name="Nguyen H.T."/>
            <person name="Wing R.A."/>
            <person name="Cregan P."/>
            <person name="Specht J."/>
            <person name="Grimwood J."/>
            <person name="Rokhsar D."/>
            <person name="Stacey G."/>
            <person name="Shoemaker R.C."/>
            <person name="Jackson S.A."/>
        </authorList>
    </citation>
    <scope>NUCLEOTIDE SEQUENCE</scope>
    <source>
        <strain evidence="2">cv. Williams 82</strain>
        <tissue evidence="1">Callus</tissue>
    </source>
</reference>
<dbReference type="Gramene" id="KRG90766">
    <property type="protein sequence ID" value="KRG90766"/>
    <property type="gene ID" value="GLYMA_20G112500"/>
</dbReference>
<gene>
    <name evidence="1" type="ORF">GLYMA_20G112500</name>
</gene>
<protein>
    <submittedName>
        <fullName evidence="1 2">Uncharacterized protein</fullName>
    </submittedName>
</protein>
<dbReference type="Proteomes" id="UP000008827">
    <property type="component" value="Chromosome 20"/>
</dbReference>